<dbReference type="Pfam" id="PF13424">
    <property type="entry name" value="TPR_12"/>
    <property type="match status" value="1"/>
</dbReference>
<evidence type="ECO:0000256" key="7">
    <source>
        <dbReference type="SAM" id="MobiDB-lite"/>
    </source>
</evidence>
<dbReference type="GO" id="GO:0051879">
    <property type="term" value="F:Hsp90 protein binding"/>
    <property type="evidence" value="ECO:0007669"/>
    <property type="project" value="TreeGrafter"/>
</dbReference>
<feature type="repeat" description="TPR" evidence="6">
    <location>
        <begin position="4"/>
        <end position="37"/>
    </location>
</feature>
<gene>
    <name evidence="9" type="ORF">NP233_g5725</name>
</gene>
<feature type="repeat" description="TPR" evidence="6">
    <location>
        <begin position="254"/>
        <end position="287"/>
    </location>
</feature>
<feature type="repeat" description="TPR" evidence="6">
    <location>
        <begin position="329"/>
        <end position="362"/>
    </location>
</feature>
<feature type="repeat" description="TPR" evidence="6">
    <location>
        <begin position="288"/>
        <end position="321"/>
    </location>
</feature>
<feature type="region of interest" description="Disordered" evidence="7">
    <location>
        <begin position="197"/>
        <end position="264"/>
    </location>
</feature>
<feature type="repeat" description="TPR" evidence="6">
    <location>
        <begin position="72"/>
        <end position="105"/>
    </location>
</feature>
<dbReference type="EMBL" id="JANIEX010000347">
    <property type="protein sequence ID" value="KAJ3568413.1"/>
    <property type="molecule type" value="Genomic_DNA"/>
</dbReference>
<organism evidence="9 10">
    <name type="scientific">Leucocoprinus birnbaumii</name>
    <dbReference type="NCBI Taxonomy" id="56174"/>
    <lineage>
        <taxon>Eukaryota</taxon>
        <taxon>Fungi</taxon>
        <taxon>Dikarya</taxon>
        <taxon>Basidiomycota</taxon>
        <taxon>Agaricomycotina</taxon>
        <taxon>Agaricomycetes</taxon>
        <taxon>Agaricomycetidae</taxon>
        <taxon>Agaricales</taxon>
        <taxon>Agaricineae</taxon>
        <taxon>Agaricaceae</taxon>
        <taxon>Leucocoprinus</taxon>
    </lineage>
</organism>
<dbReference type="FunFam" id="1.10.260.100:FF:000004">
    <property type="entry name" value="Putative stress-induced-phosphoprotein 1"/>
    <property type="match status" value="1"/>
</dbReference>
<keyword evidence="2" id="KW-0963">Cytoplasm</keyword>
<dbReference type="InterPro" id="IPR006636">
    <property type="entry name" value="STI1_HS-bd"/>
</dbReference>
<proteinExistence type="predicted"/>
<comment type="subcellular location">
    <subcellularLocation>
        <location evidence="1">Cytoplasm</location>
    </subcellularLocation>
</comment>
<dbReference type="Gene3D" id="1.25.40.10">
    <property type="entry name" value="Tetratricopeptide repeat domain"/>
    <property type="match status" value="3"/>
</dbReference>
<keyword evidence="3" id="KW-0677">Repeat</keyword>
<evidence type="ECO:0000256" key="2">
    <source>
        <dbReference type="ARBA" id="ARBA00022490"/>
    </source>
</evidence>
<feature type="domain" description="STI1" evidence="8">
    <location>
        <begin position="526"/>
        <end position="565"/>
    </location>
</feature>
<dbReference type="FunFam" id="1.25.40.10:FF:000010">
    <property type="entry name" value="Stress-induced phosphoprotein 1"/>
    <property type="match status" value="1"/>
</dbReference>
<evidence type="ECO:0000313" key="10">
    <source>
        <dbReference type="Proteomes" id="UP001213000"/>
    </source>
</evidence>
<dbReference type="SMART" id="SM00727">
    <property type="entry name" value="STI1"/>
    <property type="match status" value="2"/>
</dbReference>
<dbReference type="SUPFAM" id="SSF48452">
    <property type="entry name" value="TPR-like"/>
    <property type="match status" value="3"/>
</dbReference>
<accession>A0AAD5VUZ7</accession>
<comment type="caution">
    <text evidence="9">The sequence shown here is derived from an EMBL/GenBank/DDBJ whole genome shotgun (WGS) entry which is preliminary data.</text>
</comment>
<comment type="subunit">
    <text evidence="5">Part of a larger complex that includes HSP70, HSP90, and immunophilins.</text>
</comment>
<dbReference type="AlphaFoldDB" id="A0AAD5VUZ7"/>
<dbReference type="SMART" id="SM00028">
    <property type="entry name" value="TPR"/>
    <property type="match status" value="9"/>
</dbReference>
<keyword evidence="10" id="KW-1185">Reference proteome</keyword>
<dbReference type="InterPro" id="IPR011990">
    <property type="entry name" value="TPR-like_helical_dom_sf"/>
</dbReference>
<reference evidence="9" key="1">
    <citation type="submission" date="2022-07" db="EMBL/GenBank/DDBJ databases">
        <title>Genome Sequence of Leucocoprinus birnbaumii.</title>
        <authorList>
            <person name="Buettner E."/>
        </authorList>
    </citation>
    <scope>NUCLEOTIDE SEQUENCE</scope>
    <source>
        <strain evidence="9">VT141</strain>
    </source>
</reference>
<feature type="compositionally biased region" description="Acidic residues" evidence="7">
    <location>
        <begin position="238"/>
        <end position="247"/>
    </location>
</feature>
<evidence type="ECO:0000256" key="3">
    <source>
        <dbReference type="ARBA" id="ARBA00022737"/>
    </source>
</evidence>
<evidence type="ECO:0000256" key="6">
    <source>
        <dbReference type="PROSITE-ProRule" id="PRU00339"/>
    </source>
</evidence>
<evidence type="ECO:0000259" key="8">
    <source>
        <dbReference type="SMART" id="SM00727"/>
    </source>
</evidence>
<dbReference type="InterPro" id="IPR019734">
    <property type="entry name" value="TPR_rpt"/>
</dbReference>
<dbReference type="PANTHER" id="PTHR22904:SF523">
    <property type="entry name" value="STRESS-INDUCED-PHOSPHOPROTEIN 1"/>
    <property type="match status" value="1"/>
</dbReference>
<feature type="repeat" description="TPR" evidence="6">
    <location>
        <begin position="423"/>
        <end position="456"/>
    </location>
</feature>
<evidence type="ECO:0000256" key="4">
    <source>
        <dbReference type="ARBA" id="ARBA00022803"/>
    </source>
</evidence>
<sequence>MTDANTLKDQGNKAFAAKQWDAAISLFSQAIEIDPKNHVLYSNRSAAEAGKKEYAKALADAQKCIEVNSSWAKGYLRKGAALHGLRRFDEAIEAYEAGLKLEDTPAMRKGLQEVKDAQASAAGGDEGLGLGKLFSDPNIFGKLAANPRTSKHLADPSFVQNLQLFQKNPALAQNALQDPRMIDALGVLMGIDIQASTRPEGSSEGMPPPQPREAPSPTPPPAAAKKPEPEPTPAPQDVEMEEVDEEEAKAKKEAEASKKAGAEAYKKRDFDSAVQHFEKAWELYPKDITYLSNAGAAYFEKGDYDKAIETCEKAVEEGRSLRSEYTLVAKALGRIGTAYQRKNDIASAIKYFQKSLSEHRTPDILNKLREVERLKAEEDKKAYIDPEKSHLAREEGNAKFKAGDFVGAVKDYTESIKRDPSDPRGYNNRAACYTKLAALPEALKDVNEAIKVDPKFVKAYIRKSNVLFSMREYTKAIEAVQEATEHDTEKQHTKEIQQQEFKCQQALFAQRGNESQEETLNRAMRDPEVAEIMNDPIMQSILQQAQENPQALQDHLKNPVVRQKIQKLINAGIIRTR</sequence>
<protein>
    <recommendedName>
        <fullName evidence="8">STI1 domain-containing protein</fullName>
    </recommendedName>
</protein>
<evidence type="ECO:0000256" key="5">
    <source>
        <dbReference type="ARBA" id="ARBA00064323"/>
    </source>
</evidence>
<dbReference type="PROSITE" id="PS50005">
    <property type="entry name" value="TPR"/>
    <property type="match status" value="7"/>
</dbReference>
<dbReference type="Pfam" id="PF13432">
    <property type="entry name" value="TPR_16"/>
    <property type="match status" value="1"/>
</dbReference>
<evidence type="ECO:0000313" key="9">
    <source>
        <dbReference type="EMBL" id="KAJ3568413.1"/>
    </source>
</evidence>
<dbReference type="FunFam" id="1.25.40.10:FF:000020">
    <property type="entry name" value="Stress-induced phosphoprotein 1"/>
    <property type="match status" value="1"/>
</dbReference>
<dbReference type="PANTHER" id="PTHR22904">
    <property type="entry name" value="TPR REPEAT CONTAINING PROTEIN"/>
    <property type="match status" value="1"/>
</dbReference>
<dbReference type="InterPro" id="IPR041243">
    <property type="entry name" value="STI1/HOP_DP"/>
</dbReference>
<dbReference type="FunFam" id="1.25.40.10:FF:000027">
    <property type="entry name" value="stress-induced-phosphoprotein 1 isoform X1"/>
    <property type="match status" value="1"/>
</dbReference>
<dbReference type="Proteomes" id="UP001213000">
    <property type="component" value="Unassembled WGS sequence"/>
</dbReference>
<dbReference type="FunFam" id="1.10.260.100:FF:000002">
    <property type="entry name" value="Stress-induced-phosphoprotein 1 (Hsp70/Hsp90-organizing)"/>
    <property type="match status" value="1"/>
</dbReference>
<feature type="compositionally biased region" description="Pro residues" evidence="7">
    <location>
        <begin position="206"/>
        <end position="222"/>
    </location>
</feature>
<dbReference type="GO" id="GO:0005737">
    <property type="term" value="C:cytoplasm"/>
    <property type="evidence" value="ECO:0007669"/>
    <property type="project" value="UniProtKB-SubCell"/>
</dbReference>
<dbReference type="Gene3D" id="1.10.260.100">
    <property type="match status" value="2"/>
</dbReference>
<feature type="repeat" description="TPR" evidence="6">
    <location>
        <begin position="389"/>
        <end position="422"/>
    </location>
</feature>
<name>A0AAD5VUZ7_9AGAR</name>
<keyword evidence="4 6" id="KW-0802">TPR repeat</keyword>
<evidence type="ECO:0000256" key="1">
    <source>
        <dbReference type="ARBA" id="ARBA00004496"/>
    </source>
</evidence>
<feature type="compositionally biased region" description="Basic and acidic residues" evidence="7">
    <location>
        <begin position="248"/>
        <end position="264"/>
    </location>
</feature>
<dbReference type="Pfam" id="PF13181">
    <property type="entry name" value="TPR_8"/>
    <property type="match status" value="1"/>
</dbReference>
<feature type="domain" description="STI1" evidence="8">
    <location>
        <begin position="136"/>
        <end position="175"/>
    </location>
</feature>
<dbReference type="GO" id="GO:0042030">
    <property type="term" value="F:ATPase inhibitor activity"/>
    <property type="evidence" value="ECO:0007669"/>
    <property type="project" value="UniProtKB-ARBA"/>
</dbReference>
<dbReference type="Pfam" id="PF17830">
    <property type="entry name" value="STI1-HOP_DP"/>
    <property type="match status" value="2"/>
</dbReference>